<evidence type="ECO:0000256" key="2">
    <source>
        <dbReference type="PIRNR" id="PIRNR006276"/>
    </source>
</evidence>
<keyword evidence="5" id="KW-1185">Reference proteome</keyword>
<proteinExistence type="inferred from homology"/>
<dbReference type="PANTHER" id="PTHR46268">
    <property type="entry name" value="STRESS RESPONSE PROTEIN NHAX"/>
    <property type="match status" value="1"/>
</dbReference>
<dbReference type="InterPro" id="IPR006016">
    <property type="entry name" value="UspA"/>
</dbReference>
<sequence>MIKIRKILCPVDFSDASRKSIRYAREFAQGMGASLHLLNVVEPRPMAVDMSLSYVPLEEDLEKAAREDLDAIVKEEAAHGLEVTSDVEIGTPSEIILDKAEELDVNLIILGSHGKTGLSRLLMGSVAESVVRRAMCPVLIVKAEEKEFIEEEEEK</sequence>
<comment type="subcellular location">
    <subcellularLocation>
        <location evidence="2">Cytoplasm</location>
    </subcellularLocation>
</comment>
<protein>
    <recommendedName>
        <fullName evidence="2">Universal stress protein</fullName>
    </recommendedName>
</protein>
<dbReference type="InterPro" id="IPR014729">
    <property type="entry name" value="Rossmann-like_a/b/a_fold"/>
</dbReference>
<evidence type="ECO:0000313" key="4">
    <source>
        <dbReference type="EMBL" id="MBF0636939.1"/>
    </source>
</evidence>
<name>A0ABR9XSI5_9CHLB</name>
<organism evidence="4 5">
    <name type="scientific">Prosthecochloris ethylica</name>
    <dbReference type="NCBI Taxonomy" id="2743976"/>
    <lineage>
        <taxon>Bacteria</taxon>
        <taxon>Pseudomonadati</taxon>
        <taxon>Chlorobiota</taxon>
        <taxon>Chlorobiia</taxon>
        <taxon>Chlorobiales</taxon>
        <taxon>Chlorobiaceae</taxon>
        <taxon>Prosthecochloris</taxon>
    </lineage>
</organism>
<evidence type="ECO:0000313" key="5">
    <source>
        <dbReference type="Proteomes" id="UP000619838"/>
    </source>
</evidence>
<dbReference type="EMBL" id="JADGII010000010">
    <property type="protein sequence ID" value="MBF0636939.1"/>
    <property type="molecule type" value="Genomic_DNA"/>
</dbReference>
<keyword evidence="2" id="KW-0963">Cytoplasm</keyword>
<dbReference type="CDD" id="cd00293">
    <property type="entry name" value="USP-like"/>
    <property type="match status" value="1"/>
</dbReference>
<dbReference type="PRINTS" id="PR01438">
    <property type="entry name" value="UNVRSLSTRESS"/>
</dbReference>
<feature type="domain" description="UspA" evidence="3">
    <location>
        <begin position="4"/>
        <end position="142"/>
    </location>
</feature>
<evidence type="ECO:0000256" key="1">
    <source>
        <dbReference type="ARBA" id="ARBA00008791"/>
    </source>
</evidence>
<dbReference type="Pfam" id="PF00582">
    <property type="entry name" value="Usp"/>
    <property type="match status" value="1"/>
</dbReference>
<evidence type="ECO:0000259" key="3">
    <source>
        <dbReference type="Pfam" id="PF00582"/>
    </source>
</evidence>
<comment type="similarity">
    <text evidence="1 2">Belongs to the universal stress protein A family.</text>
</comment>
<dbReference type="Proteomes" id="UP000619838">
    <property type="component" value="Unassembled WGS sequence"/>
</dbReference>
<reference evidence="4 5" key="1">
    <citation type="journal article" date="2020" name="Microorganisms">
        <title>Simultaneous Genome Sequencing of Prosthecochloris ethylica and Desulfuromonas acetoxidans within a Syntrophic Mixture Reveals Unique Pili and Protein Interactions.</title>
        <authorList>
            <person name="Kyndt J.A."/>
            <person name="Van Beeumen J.J."/>
            <person name="Meyer T.E."/>
        </authorList>
    </citation>
    <scope>NUCLEOTIDE SEQUENCE [LARGE SCALE GENOMIC DNA]</scope>
    <source>
        <strain evidence="4 5">N3</strain>
    </source>
</reference>
<dbReference type="SUPFAM" id="SSF52402">
    <property type="entry name" value="Adenine nucleotide alpha hydrolases-like"/>
    <property type="match status" value="1"/>
</dbReference>
<dbReference type="PIRSF" id="PIRSF006276">
    <property type="entry name" value="UspA"/>
    <property type="match status" value="1"/>
</dbReference>
<dbReference type="InterPro" id="IPR006015">
    <property type="entry name" value="Universal_stress_UspA"/>
</dbReference>
<dbReference type="RefSeq" id="WP_175187327.1">
    <property type="nucleotide sequence ID" value="NZ_JABVZQ010000007.1"/>
</dbReference>
<dbReference type="Gene3D" id="3.40.50.620">
    <property type="entry name" value="HUPs"/>
    <property type="match status" value="1"/>
</dbReference>
<comment type="caution">
    <text evidence="4">The sequence shown here is derived from an EMBL/GenBank/DDBJ whole genome shotgun (WGS) entry which is preliminary data.</text>
</comment>
<accession>A0ABR9XSI5</accession>
<gene>
    <name evidence="4" type="ORF">INT08_07115</name>
</gene>
<dbReference type="PANTHER" id="PTHR46268:SF22">
    <property type="entry name" value="SENSOR PROTEIN KDPD-RELATED"/>
    <property type="match status" value="1"/>
</dbReference>